<dbReference type="Gene3D" id="1.10.3230.30">
    <property type="entry name" value="Phage gp6-like head-tail connector protein"/>
    <property type="match status" value="1"/>
</dbReference>
<dbReference type="EMBL" id="CADIKH010000014">
    <property type="protein sequence ID" value="CAB3758572.1"/>
    <property type="molecule type" value="Genomic_DNA"/>
</dbReference>
<dbReference type="RefSeq" id="WP_175227598.1">
    <property type="nucleotide sequence ID" value="NZ_CADIKH010000014.1"/>
</dbReference>
<reference evidence="1 2" key="1">
    <citation type="submission" date="2020-04" db="EMBL/GenBank/DDBJ databases">
        <authorList>
            <person name="De Canck E."/>
        </authorList>
    </citation>
    <scope>NUCLEOTIDE SEQUENCE [LARGE SCALE GENOMIC DNA]</scope>
    <source>
        <strain evidence="1 2">LMG 29542</strain>
    </source>
</reference>
<evidence type="ECO:0000313" key="1">
    <source>
        <dbReference type="EMBL" id="CAB3758572.1"/>
    </source>
</evidence>
<protein>
    <recommendedName>
        <fullName evidence="3">Phage gp6-like head-tail connector protein</fullName>
    </recommendedName>
</protein>
<evidence type="ECO:0000313" key="2">
    <source>
        <dbReference type="Proteomes" id="UP000494363"/>
    </source>
</evidence>
<dbReference type="AlphaFoldDB" id="A0A6J5E089"/>
<organism evidence="1 2">
    <name type="scientific">Paraburkholderia humisilvae</name>
    <dbReference type="NCBI Taxonomy" id="627669"/>
    <lineage>
        <taxon>Bacteria</taxon>
        <taxon>Pseudomonadati</taxon>
        <taxon>Pseudomonadota</taxon>
        <taxon>Betaproteobacteria</taxon>
        <taxon>Burkholderiales</taxon>
        <taxon>Burkholderiaceae</taxon>
        <taxon>Paraburkholderia</taxon>
    </lineage>
</organism>
<dbReference type="Proteomes" id="UP000494363">
    <property type="component" value="Unassembled WGS sequence"/>
</dbReference>
<dbReference type="CDD" id="cd08054">
    <property type="entry name" value="gp6"/>
    <property type="match status" value="1"/>
</dbReference>
<sequence>MSTPAYEIVSIDDAKKWMRVDGTAMEADIELALAGATASVYAYLKRPAPYSESDPAPANVVQAIVLLAGMFIRDPDIADASSWQAGYLPAPIVSILYPLRDPALS</sequence>
<gene>
    <name evidence="1" type="ORF">LMG29542_03376</name>
</gene>
<dbReference type="InterPro" id="IPR021146">
    <property type="entry name" value="Phage_gp6-like_head-tail"/>
</dbReference>
<dbReference type="Pfam" id="PF05135">
    <property type="entry name" value="Phage_connect_1"/>
    <property type="match status" value="1"/>
</dbReference>
<evidence type="ECO:0008006" key="3">
    <source>
        <dbReference type="Google" id="ProtNLM"/>
    </source>
</evidence>
<name>A0A6J5E089_9BURK</name>
<accession>A0A6J5E089</accession>
<proteinExistence type="predicted"/>
<keyword evidence="2" id="KW-1185">Reference proteome</keyword>